<evidence type="ECO:0000256" key="3">
    <source>
        <dbReference type="ARBA" id="ARBA00023274"/>
    </source>
</evidence>
<dbReference type="PANTHER" id="PTHR21368">
    <property type="entry name" value="50S RIBOSOMAL PROTEIN L9"/>
    <property type="match status" value="1"/>
</dbReference>
<dbReference type="OrthoDB" id="5555409at2759"/>
<feature type="domain" description="Ribosomal protein L9" evidence="6">
    <location>
        <begin position="72"/>
        <end position="117"/>
    </location>
</feature>
<comment type="similarity">
    <text evidence="1">Belongs to the bacterial ribosomal protein bL9 family.</text>
</comment>
<evidence type="ECO:0000256" key="1">
    <source>
        <dbReference type="ARBA" id="ARBA00010605"/>
    </source>
</evidence>
<accession>A0A8J2RPD1</accession>
<evidence type="ECO:0000313" key="7">
    <source>
        <dbReference type="EMBL" id="CAH0100268.1"/>
    </source>
</evidence>
<dbReference type="InterPro" id="IPR009027">
    <property type="entry name" value="Ribosomal_bL9/RNase_H1_N"/>
</dbReference>
<keyword evidence="8" id="KW-1185">Reference proteome</keyword>
<dbReference type="GO" id="GO:1990904">
    <property type="term" value="C:ribonucleoprotein complex"/>
    <property type="evidence" value="ECO:0007669"/>
    <property type="project" value="UniProtKB-KW"/>
</dbReference>
<evidence type="ECO:0000256" key="4">
    <source>
        <dbReference type="ARBA" id="ARBA00035194"/>
    </source>
</evidence>
<evidence type="ECO:0000313" key="8">
    <source>
        <dbReference type="Proteomes" id="UP000789390"/>
    </source>
</evidence>
<organism evidence="7 8">
    <name type="scientific">Daphnia galeata</name>
    <dbReference type="NCBI Taxonomy" id="27404"/>
    <lineage>
        <taxon>Eukaryota</taxon>
        <taxon>Metazoa</taxon>
        <taxon>Ecdysozoa</taxon>
        <taxon>Arthropoda</taxon>
        <taxon>Crustacea</taxon>
        <taxon>Branchiopoda</taxon>
        <taxon>Diplostraca</taxon>
        <taxon>Cladocera</taxon>
        <taxon>Anomopoda</taxon>
        <taxon>Daphniidae</taxon>
        <taxon>Daphnia</taxon>
    </lineage>
</organism>
<dbReference type="AlphaFoldDB" id="A0A8J2RPD1"/>
<evidence type="ECO:0000259" key="6">
    <source>
        <dbReference type="Pfam" id="PF01281"/>
    </source>
</evidence>
<dbReference type="Pfam" id="PF01281">
    <property type="entry name" value="Ribosomal_L9_N"/>
    <property type="match status" value="1"/>
</dbReference>
<proteinExistence type="inferred from homology"/>
<dbReference type="SUPFAM" id="SSF55658">
    <property type="entry name" value="L9 N-domain-like"/>
    <property type="match status" value="1"/>
</dbReference>
<dbReference type="Proteomes" id="UP000789390">
    <property type="component" value="Unassembled WGS sequence"/>
</dbReference>
<protein>
    <recommendedName>
        <fullName evidence="4">Large ribosomal subunit protein bL9m</fullName>
    </recommendedName>
    <alternativeName>
        <fullName evidence="5">39S ribosomal protein L9, mitochondrial</fullName>
    </alternativeName>
</protein>
<comment type="caution">
    <text evidence="7">The sequence shown here is derived from an EMBL/GenBank/DDBJ whole genome shotgun (WGS) entry which is preliminary data.</text>
</comment>
<dbReference type="InterPro" id="IPR036935">
    <property type="entry name" value="Ribosomal_bL9_N_sf"/>
</dbReference>
<dbReference type="GO" id="GO:0006412">
    <property type="term" value="P:translation"/>
    <property type="evidence" value="ECO:0007669"/>
    <property type="project" value="InterPro"/>
</dbReference>
<dbReference type="GO" id="GO:0003735">
    <property type="term" value="F:structural constituent of ribosome"/>
    <property type="evidence" value="ECO:0007669"/>
    <property type="project" value="InterPro"/>
</dbReference>
<reference evidence="7" key="1">
    <citation type="submission" date="2021-11" db="EMBL/GenBank/DDBJ databases">
        <authorList>
            <person name="Schell T."/>
        </authorList>
    </citation>
    <scope>NUCLEOTIDE SEQUENCE</scope>
    <source>
        <strain evidence="7">M5</strain>
    </source>
</reference>
<sequence length="269" mass="31134">MLRLGFQLLGGAKTLQPSLSIRVEQIRTTYVLERRYPPHLDKKNRPPKNLKTKNFIYDEIENTNLKKEPDLKLILTSFVEGVGLKNEVVTVRPNFGRFKLLATGLAVYASPENLEKLKRDLENSKNDVQTTLHSSRYAELTRRDLAMRILVVLVNQENPWTIEKWHIRAAFRRSGIWVPDHAIKMGDRPISGPNLELEKKHFLVTVTINNLETTPVRCMIRNWSTLPELRLPRVDNYMEPPFEPVFEDERQVISTLPLPVFCLKKSVAS</sequence>
<dbReference type="Gene3D" id="3.40.5.10">
    <property type="entry name" value="Ribosomal protein L9, N-terminal domain"/>
    <property type="match status" value="1"/>
</dbReference>
<dbReference type="InterPro" id="IPR020070">
    <property type="entry name" value="Ribosomal_bL9_N"/>
</dbReference>
<gene>
    <name evidence="7" type="ORF">DGAL_LOCUS2490</name>
</gene>
<evidence type="ECO:0000256" key="2">
    <source>
        <dbReference type="ARBA" id="ARBA00022980"/>
    </source>
</evidence>
<dbReference type="GO" id="GO:0005840">
    <property type="term" value="C:ribosome"/>
    <property type="evidence" value="ECO:0007669"/>
    <property type="project" value="UniProtKB-KW"/>
</dbReference>
<keyword evidence="3" id="KW-0687">Ribonucleoprotein</keyword>
<evidence type="ECO:0000256" key="5">
    <source>
        <dbReference type="ARBA" id="ARBA00035381"/>
    </source>
</evidence>
<keyword evidence="2" id="KW-0689">Ribosomal protein</keyword>
<dbReference type="InterPro" id="IPR000244">
    <property type="entry name" value="Ribosomal_bL9"/>
</dbReference>
<name>A0A8J2RPD1_9CRUS</name>
<dbReference type="EMBL" id="CAKKLH010000035">
    <property type="protein sequence ID" value="CAH0100268.1"/>
    <property type="molecule type" value="Genomic_DNA"/>
</dbReference>